<feature type="compositionally biased region" description="Low complexity" evidence="1">
    <location>
        <begin position="27"/>
        <end position="47"/>
    </location>
</feature>
<dbReference type="AlphaFoldDB" id="A0A9D2JNL2"/>
<evidence type="ECO:0000256" key="2">
    <source>
        <dbReference type="SAM" id="SignalP"/>
    </source>
</evidence>
<feature type="signal peptide" evidence="2">
    <location>
        <begin position="1"/>
        <end position="24"/>
    </location>
</feature>
<dbReference type="EMBL" id="DXBF01000046">
    <property type="protein sequence ID" value="HIZ62090.1"/>
    <property type="molecule type" value="Genomic_DNA"/>
</dbReference>
<sequence length="744" mass="81497">MKKRMTCLLLAGAMLAVCSGCQTTAPAPEASSTQTSEAASPAPAATPVSGSAAPSGLLGELPVLYDTTLTPAVPAFTVAEDFSNLANADFLEYWSDEARQMLLQNGFVVVNSNADEFYPLYESNRYAYMPNFVTVDAALHTYHLYFLYLQRGTEEQHLLPLLQELTAGMLAESQAQAETLAGTDWENAARRNAAYFGVAAALLDPSGTAAALLASSGGAALPAEAAEELALIEAAADTAPSPVMNMGLEQPVLQEDYTQYIPRSYYTGSEELTRYFKAMMWYGRMAFLQSDEDMTRSAVLMNLALRDSGARENWQRIYDVTCFFAGASDDANCSDYLPLIEAAYGESAGPASLPGDDGAWQQLQASLQELRPAAINSIPIYEWEDRDESTAGFRFMGQRYTLDADILQNLVYRDVEESADGRQRLLPDALDVPAALGSDTALDILHTQCDTDYPNYDAQMEEMRTRMEQADEAVWNASLYAAWLNTLRPLTEARGEGWPQHMQSTAWQTKNLSSFLGSWTELKHDTALYAKQSYAEMGGGGIEEADDRGWVETEPVVFGRLSALAQATADGLDSLGLLDDGARENLARLAELNRQLMVIAEKELRNELPSDEEFELIRSFGGQLEHFWFEAVAPAGEEYFTPQQQPAALTADIATDPNGSVLQTATNVGTIYVIVNVDGSPRLASGSVYTFYQFTQPAEQRMTDQDWWVQLGKMPDENGEFHWDNAPAPAAWTGAYMPADLYGG</sequence>
<feature type="region of interest" description="Disordered" evidence="1">
    <location>
        <begin position="26"/>
        <end position="47"/>
    </location>
</feature>
<dbReference type="SMART" id="SM01325">
    <property type="entry name" value="DUF3160"/>
    <property type="match status" value="1"/>
</dbReference>
<name>A0A9D2JNL2_9FIRM</name>
<evidence type="ECO:0000313" key="4">
    <source>
        <dbReference type="Proteomes" id="UP000824105"/>
    </source>
</evidence>
<dbReference type="Proteomes" id="UP000824105">
    <property type="component" value="Unassembled WGS sequence"/>
</dbReference>
<evidence type="ECO:0000256" key="1">
    <source>
        <dbReference type="SAM" id="MobiDB-lite"/>
    </source>
</evidence>
<dbReference type="InterPro" id="IPR022601">
    <property type="entry name" value="DUF3160"/>
</dbReference>
<reference evidence="3" key="2">
    <citation type="submission" date="2021-04" db="EMBL/GenBank/DDBJ databases">
        <authorList>
            <person name="Gilroy R."/>
        </authorList>
    </citation>
    <scope>NUCLEOTIDE SEQUENCE</scope>
    <source>
        <strain evidence="3">CHK188-11489</strain>
    </source>
</reference>
<evidence type="ECO:0000313" key="3">
    <source>
        <dbReference type="EMBL" id="HIZ62090.1"/>
    </source>
</evidence>
<accession>A0A9D2JNL2</accession>
<reference evidence="3" key="1">
    <citation type="journal article" date="2021" name="PeerJ">
        <title>Extensive microbial diversity within the chicken gut microbiome revealed by metagenomics and culture.</title>
        <authorList>
            <person name="Gilroy R."/>
            <person name="Ravi A."/>
            <person name="Getino M."/>
            <person name="Pursley I."/>
            <person name="Horton D.L."/>
            <person name="Alikhan N.F."/>
            <person name="Baker D."/>
            <person name="Gharbi K."/>
            <person name="Hall N."/>
            <person name="Watson M."/>
            <person name="Adriaenssens E.M."/>
            <person name="Foster-Nyarko E."/>
            <person name="Jarju S."/>
            <person name="Secka A."/>
            <person name="Antonio M."/>
            <person name="Oren A."/>
            <person name="Chaudhuri R.R."/>
            <person name="La Ragione R."/>
            <person name="Hildebrand F."/>
            <person name="Pallen M.J."/>
        </authorList>
    </citation>
    <scope>NUCLEOTIDE SEQUENCE</scope>
    <source>
        <strain evidence="3">CHK188-11489</strain>
    </source>
</reference>
<dbReference type="Pfam" id="PF11369">
    <property type="entry name" value="DUF3160"/>
    <property type="match status" value="1"/>
</dbReference>
<feature type="chain" id="PRO_5039029551" evidence="2">
    <location>
        <begin position="25"/>
        <end position="744"/>
    </location>
</feature>
<comment type="caution">
    <text evidence="3">The sequence shown here is derived from an EMBL/GenBank/DDBJ whole genome shotgun (WGS) entry which is preliminary data.</text>
</comment>
<keyword evidence="2" id="KW-0732">Signal</keyword>
<organism evidence="3 4">
    <name type="scientific">Candidatus Gemmiger avistercoris</name>
    <dbReference type="NCBI Taxonomy" id="2838606"/>
    <lineage>
        <taxon>Bacteria</taxon>
        <taxon>Bacillati</taxon>
        <taxon>Bacillota</taxon>
        <taxon>Clostridia</taxon>
        <taxon>Eubacteriales</taxon>
        <taxon>Gemmiger</taxon>
    </lineage>
</organism>
<gene>
    <name evidence="3" type="ORF">H9724_04900</name>
</gene>
<protein>
    <submittedName>
        <fullName evidence="3">DUF3160 domain-containing protein</fullName>
    </submittedName>
</protein>
<proteinExistence type="predicted"/>